<dbReference type="PANTHER" id="PTHR11851:SF49">
    <property type="entry name" value="MITOCHONDRIAL-PROCESSING PEPTIDASE SUBUNIT ALPHA"/>
    <property type="match status" value="1"/>
</dbReference>
<dbReference type="Pfam" id="PF05193">
    <property type="entry name" value="Peptidase_M16_C"/>
    <property type="match status" value="1"/>
</dbReference>
<dbReference type="InterPro" id="IPR007863">
    <property type="entry name" value="Peptidase_M16_C"/>
</dbReference>
<dbReference type="PANTHER" id="PTHR11851">
    <property type="entry name" value="METALLOPROTEASE"/>
    <property type="match status" value="1"/>
</dbReference>
<dbReference type="InterPro" id="IPR050361">
    <property type="entry name" value="MPP/UQCRC_Complex"/>
</dbReference>
<feature type="domain" description="Peptidase M16 N-terminal" evidence="3">
    <location>
        <begin position="21"/>
        <end position="166"/>
    </location>
</feature>
<evidence type="ECO:0000256" key="1">
    <source>
        <dbReference type="ARBA" id="ARBA00007261"/>
    </source>
</evidence>
<feature type="domain" description="Peptidase M16 C-terminal" evidence="4">
    <location>
        <begin position="174"/>
        <end position="346"/>
    </location>
</feature>
<dbReference type="EMBL" id="BLRX01000130">
    <property type="protein sequence ID" value="GFP25583.1"/>
    <property type="molecule type" value="Genomic_DNA"/>
</dbReference>
<dbReference type="InterPro" id="IPR001431">
    <property type="entry name" value="Pept_M16_Zn_BS"/>
</dbReference>
<protein>
    <recommendedName>
        <fullName evidence="7">Zinc protease</fullName>
    </recommendedName>
</protein>
<accession>A0A6V8NZX7</accession>
<feature type="non-terminal residue" evidence="5">
    <location>
        <position position="1"/>
    </location>
</feature>
<name>A0A6V8NZX7_9ACTN</name>
<dbReference type="FunFam" id="3.30.830.10:FF:000008">
    <property type="entry name" value="Mitochondrial-processing peptidase subunit beta"/>
    <property type="match status" value="1"/>
</dbReference>
<dbReference type="Gene3D" id="3.30.830.10">
    <property type="entry name" value="Metalloenzyme, LuxS/M16 peptidase-like"/>
    <property type="match status" value="2"/>
</dbReference>
<organism evidence="5 6">
    <name type="scientific">Candidatus Hakubella thermalkaliphila</name>
    <dbReference type="NCBI Taxonomy" id="2754717"/>
    <lineage>
        <taxon>Bacteria</taxon>
        <taxon>Bacillati</taxon>
        <taxon>Actinomycetota</taxon>
        <taxon>Actinomycetota incertae sedis</taxon>
        <taxon>Candidatus Hakubellales</taxon>
        <taxon>Candidatus Hakubellaceae</taxon>
        <taxon>Candidatus Hakubella</taxon>
    </lineage>
</organism>
<gene>
    <name evidence="5" type="ORF">HKBW3S25_01063</name>
</gene>
<evidence type="ECO:0000313" key="6">
    <source>
        <dbReference type="Proteomes" id="UP000543224"/>
    </source>
</evidence>
<evidence type="ECO:0000256" key="2">
    <source>
        <dbReference type="RuleBase" id="RU004447"/>
    </source>
</evidence>
<evidence type="ECO:0008006" key="7">
    <source>
        <dbReference type="Google" id="ProtNLM"/>
    </source>
</evidence>
<evidence type="ECO:0000259" key="4">
    <source>
        <dbReference type="Pfam" id="PF05193"/>
    </source>
</evidence>
<dbReference type="SUPFAM" id="SSF63411">
    <property type="entry name" value="LuxS/MPP-like metallohydrolase"/>
    <property type="match status" value="2"/>
</dbReference>
<dbReference type="Pfam" id="PF00675">
    <property type="entry name" value="Peptidase_M16"/>
    <property type="match status" value="1"/>
</dbReference>
<dbReference type="InterPro" id="IPR011249">
    <property type="entry name" value="Metalloenz_LuxS/M16"/>
</dbReference>
<dbReference type="AlphaFoldDB" id="A0A6V8NZX7"/>
<evidence type="ECO:0000259" key="3">
    <source>
        <dbReference type="Pfam" id="PF00675"/>
    </source>
</evidence>
<dbReference type="Proteomes" id="UP000543224">
    <property type="component" value="Unassembled WGS sequence"/>
</dbReference>
<dbReference type="GO" id="GO:0006508">
    <property type="term" value="P:proteolysis"/>
    <property type="evidence" value="ECO:0007669"/>
    <property type="project" value="InterPro"/>
</dbReference>
<comment type="similarity">
    <text evidence="1 2">Belongs to the peptidase M16 family.</text>
</comment>
<reference evidence="5 6" key="1">
    <citation type="journal article" date="2020" name="Front. Microbiol.">
        <title>Single-cell genomics of novel Actinobacteria with the Wood-Ljungdahl pathway discovered in a serpentinizing system.</title>
        <authorList>
            <person name="Merino N."/>
            <person name="Kawai M."/>
            <person name="Boyd E.S."/>
            <person name="Colman D.R."/>
            <person name="McGlynn S.E."/>
            <person name="Nealson K.H."/>
            <person name="Kurokawa K."/>
            <person name="Hongoh Y."/>
        </authorList>
    </citation>
    <scope>NUCLEOTIDE SEQUENCE [LARGE SCALE GENOMIC DNA]</scope>
    <source>
        <strain evidence="5 6">S25</strain>
    </source>
</reference>
<dbReference type="InterPro" id="IPR011765">
    <property type="entry name" value="Pept_M16_N"/>
</dbReference>
<comment type="caution">
    <text evidence="5">The sequence shown here is derived from an EMBL/GenBank/DDBJ whole genome shotgun (WGS) entry which is preliminary data.</text>
</comment>
<proteinExistence type="inferred from homology"/>
<sequence>TLFNRGTTMFKKAFLENGIPVVMEQVKDVRSVALGVWVKVGSRNELPEKNGISHFLEHMFFKGTQKRSARDIAVDTDSMGGDLNAFTSREGTTFYIKVLDEYFDKGIELLSDVFIHSTFPEEDIEKEKGIIKEEIKMVEDTPDDYIYDLFNQAIWGNDGIGQPILGRRETIKAFTREDLVNHTKKYYGTKGLVISCAGNFETDRLLDALNHNFSSLRKGSEPDKEPRPLFNSKIKVYSKELSEVHLCLGVEGMPQASKDRYVLFILNTILGGGVSSRLFQEIREKRGLAYSVYSYISSYADTGVLAVYAGTGKKKVSQVIELILKELRGLADMLTDIDVERAKAQLKGNLILGLESTGSRMQSIARQEIYYGRYYSPSEIIKEINSISLRQVKELAENLLSGSEVALTALGPVSENDFNGIMG</sequence>
<dbReference type="GO" id="GO:0046872">
    <property type="term" value="F:metal ion binding"/>
    <property type="evidence" value="ECO:0007669"/>
    <property type="project" value="InterPro"/>
</dbReference>
<dbReference type="GO" id="GO:0004222">
    <property type="term" value="F:metalloendopeptidase activity"/>
    <property type="evidence" value="ECO:0007669"/>
    <property type="project" value="InterPro"/>
</dbReference>
<dbReference type="PROSITE" id="PS00143">
    <property type="entry name" value="INSULINASE"/>
    <property type="match status" value="1"/>
</dbReference>
<evidence type="ECO:0000313" key="5">
    <source>
        <dbReference type="EMBL" id="GFP25583.1"/>
    </source>
</evidence>